<dbReference type="RefSeq" id="WP_213236449.1">
    <property type="nucleotide sequence ID" value="NZ_JAHBCL010000011.1"/>
</dbReference>
<comment type="caution">
    <text evidence="4">The sequence shown here is derived from an EMBL/GenBank/DDBJ whole genome shotgun (WGS) entry which is preliminary data.</text>
</comment>
<dbReference type="InterPro" id="IPR001119">
    <property type="entry name" value="SLH_dom"/>
</dbReference>
<evidence type="ECO:0000259" key="3">
    <source>
        <dbReference type="PROSITE" id="PS51272"/>
    </source>
</evidence>
<feature type="chain" id="PRO_5045364223" evidence="2">
    <location>
        <begin position="22"/>
        <end position="497"/>
    </location>
</feature>
<organism evidence="4 5">
    <name type="scientific">Fusibacter paucivorans</name>
    <dbReference type="NCBI Taxonomy" id="76009"/>
    <lineage>
        <taxon>Bacteria</taxon>
        <taxon>Bacillati</taxon>
        <taxon>Bacillota</taxon>
        <taxon>Clostridia</taxon>
        <taxon>Eubacteriales</taxon>
        <taxon>Eubacteriales Family XII. Incertae Sedis</taxon>
        <taxon>Fusibacter</taxon>
    </lineage>
</organism>
<sequence length="497" mass="55232">MKKGLLILMAVICLTAGAAFGQVTWLDGGVVGDVLLDGTNEYQEMCFVTGAPVLLKGTVTIPTVPTNAATYNLSYSYELANLTAGITLERTAVFRVTLDERSTVNQTLYSKELTSYDETITTDSGEYTLGKYTYQEGRLIDNTPAVDYFSGNMVAERTYYLDGDYMTNSGTLSIAVESDPIVGYDHQWGSSETQKVHQMLTHTTDEGTWNGSIDVNMASTKYVNFLYQGTDPQSISFRGSYFKITSEENVLNYAYDLPRQTNGAVDYNSTRRNIGESSVSDDVILESKALITPKMRDIGGHWAEIPIFLMTSLEVFDASNEYFAPDAMISRIDFGKAVVNAIAGVLPTPTRTDVIRRLRPGVDTPYLDVLPDDPDYHYLEYIKEHQIMAGENSYFKPNETVTRAQAVAIMINALGLQYNAPSPPYETVFKDDAYISEWAKDYVYVANEIGLVNGDTEGNFNPNKPLSRAEAAAMISGFISHIKDDITYDYREKIMNN</sequence>
<proteinExistence type="predicted"/>
<dbReference type="Pfam" id="PF00395">
    <property type="entry name" value="SLH"/>
    <property type="match status" value="2"/>
</dbReference>
<name>A0ABS5PPS6_9FIRM</name>
<feature type="domain" description="SLH" evidence="3">
    <location>
        <begin position="426"/>
        <end position="489"/>
    </location>
</feature>
<dbReference type="EMBL" id="JAHBCL010000011">
    <property type="protein sequence ID" value="MBS7526591.1"/>
    <property type="molecule type" value="Genomic_DNA"/>
</dbReference>
<evidence type="ECO:0000313" key="5">
    <source>
        <dbReference type="Proteomes" id="UP000746471"/>
    </source>
</evidence>
<evidence type="ECO:0000256" key="1">
    <source>
        <dbReference type="ARBA" id="ARBA00022737"/>
    </source>
</evidence>
<keyword evidence="2" id="KW-0732">Signal</keyword>
<keyword evidence="1" id="KW-0677">Repeat</keyword>
<reference evidence="4 5" key="1">
    <citation type="submission" date="2021-05" db="EMBL/GenBank/DDBJ databases">
        <title>Fusibacter ferrireducens sp. nov., an anaerobic, sulfur- and Fe-reducing bacterium isolated from the mangrove sediment.</title>
        <authorList>
            <person name="Qiu D."/>
        </authorList>
    </citation>
    <scope>NUCLEOTIDE SEQUENCE [LARGE SCALE GENOMIC DNA]</scope>
    <source>
        <strain evidence="4 5">DSM 12116</strain>
    </source>
</reference>
<evidence type="ECO:0000256" key="2">
    <source>
        <dbReference type="SAM" id="SignalP"/>
    </source>
</evidence>
<keyword evidence="5" id="KW-1185">Reference proteome</keyword>
<dbReference type="Proteomes" id="UP000746471">
    <property type="component" value="Unassembled WGS sequence"/>
</dbReference>
<feature type="domain" description="SLH" evidence="3">
    <location>
        <begin position="362"/>
        <end position="424"/>
    </location>
</feature>
<protein>
    <submittedName>
        <fullName evidence="4">S-layer homology domain-containing protein</fullName>
    </submittedName>
</protein>
<evidence type="ECO:0000313" key="4">
    <source>
        <dbReference type="EMBL" id="MBS7526591.1"/>
    </source>
</evidence>
<accession>A0ABS5PPS6</accession>
<gene>
    <name evidence="4" type="ORF">KHM83_07875</name>
</gene>
<feature type="signal peptide" evidence="2">
    <location>
        <begin position="1"/>
        <end position="21"/>
    </location>
</feature>
<dbReference type="PROSITE" id="PS51272">
    <property type="entry name" value="SLH"/>
    <property type="match status" value="2"/>
</dbReference>